<dbReference type="EC" id="2.1.1.-" evidence="9"/>
<keyword evidence="9 13" id="KW-0378">Hydrolase</keyword>
<protein>
    <recommendedName>
        <fullName evidence="9">Prepilin leader peptidase/N-methyltransferase</fullName>
        <ecNumber evidence="9">2.1.1.-</ecNumber>
        <ecNumber evidence="9">3.4.23.43</ecNumber>
    </recommendedName>
</protein>
<evidence type="ECO:0000256" key="6">
    <source>
        <dbReference type="ARBA" id="ARBA00022989"/>
    </source>
</evidence>
<dbReference type="PRINTS" id="PR00864">
    <property type="entry name" value="PREPILNPTASE"/>
</dbReference>
<feature type="transmembrane region" description="Helical" evidence="10">
    <location>
        <begin position="155"/>
        <end position="176"/>
    </location>
</feature>
<gene>
    <name evidence="13" type="ORF">TOI97_08750</name>
</gene>
<comment type="subcellular location">
    <subcellularLocation>
        <location evidence="1">Cell inner membrane</location>
        <topology evidence="1">Multi-pass membrane protein</topology>
    </subcellularLocation>
    <subcellularLocation>
        <location evidence="9">Cell membrane</location>
        <topology evidence="9">Multi-pass membrane protein</topology>
    </subcellularLocation>
</comment>
<feature type="transmembrane region" description="Helical" evidence="10">
    <location>
        <begin position="182"/>
        <end position="204"/>
    </location>
</feature>
<accession>A0ABU5GS76</accession>
<evidence type="ECO:0000256" key="1">
    <source>
        <dbReference type="ARBA" id="ARBA00004429"/>
    </source>
</evidence>
<evidence type="ECO:0000256" key="8">
    <source>
        <dbReference type="RuleBase" id="RU003793"/>
    </source>
</evidence>
<reference evidence="13 14" key="1">
    <citation type="submission" date="2023-12" db="EMBL/GenBank/DDBJ databases">
        <title>Denitrificimonas halotolerans sp. nov.,a novel species isolated from landfill leachate.</title>
        <authorList>
            <person name="Wang S."/>
        </authorList>
    </citation>
    <scope>NUCLEOTIDE SEQUENCE [LARGE SCALE GENOMIC DNA]</scope>
    <source>
        <strain evidence="13 14">JX-1</strain>
    </source>
</reference>
<dbReference type="GO" id="GO:0016787">
    <property type="term" value="F:hydrolase activity"/>
    <property type="evidence" value="ECO:0007669"/>
    <property type="project" value="UniProtKB-KW"/>
</dbReference>
<feature type="domain" description="Prepilin type IV endopeptidase peptidase" evidence="11">
    <location>
        <begin position="137"/>
        <end position="245"/>
    </location>
</feature>
<dbReference type="Pfam" id="PF06750">
    <property type="entry name" value="A24_N_bact"/>
    <property type="match status" value="1"/>
</dbReference>
<keyword evidence="9" id="KW-0808">Transferase</keyword>
<evidence type="ECO:0000256" key="10">
    <source>
        <dbReference type="SAM" id="Phobius"/>
    </source>
</evidence>
<feature type="transmembrane region" description="Helical" evidence="10">
    <location>
        <begin position="130"/>
        <end position="148"/>
    </location>
</feature>
<name>A0ABU5GS76_9GAMM</name>
<keyword evidence="4" id="KW-0997">Cell inner membrane</keyword>
<dbReference type="InterPro" id="IPR000045">
    <property type="entry name" value="Prepilin_IV_endopep_pep"/>
</dbReference>
<evidence type="ECO:0000259" key="12">
    <source>
        <dbReference type="Pfam" id="PF06750"/>
    </source>
</evidence>
<evidence type="ECO:0000313" key="14">
    <source>
        <dbReference type="Proteomes" id="UP001294570"/>
    </source>
</evidence>
<dbReference type="EC" id="3.4.23.43" evidence="9"/>
<dbReference type="InterPro" id="IPR050882">
    <property type="entry name" value="Prepilin_peptidase/N-MTase"/>
</dbReference>
<dbReference type="Pfam" id="PF01478">
    <property type="entry name" value="Peptidase_A24"/>
    <property type="match status" value="1"/>
</dbReference>
<evidence type="ECO:0000313" key="13">
    <source>
        <dbReference type="EMBL" id="MDY7219649.1"/>
    </source>
</evidence>
<keyword evidence="3" id="KW-1003">Cell membrane</keyword>
<keyword evidence="14" id="KW-1185">Reference proteome</keyword>
<keyword evidence="9" id="KW-0645">Protease</keyword>
<evidence type="ECO:0000259" key="11">
    <source>
        <dbReference type="Pfam" id="PF01478"/>
    </source>
</evidence>
<keyword evidence="9" id="KW-0489">Methyltransferase</keyword>
<dbReference type="Gene3D" id="1.20.120.1220">
    <property type="match status" value="1"/>
</dbReference>
<evidence type="ECO:0000256" key="2">
    <source>
        <dbReference type="ARBA" id="ARBA00005801"/>
    </source>
</evidence>
<dbReference type="EMBL" id="JAXIVU010000011">
    <property type="protein sequence ID" value="MDY7219649.1"/>
    <property type="molecule type" value="Genomic_DNA"/>
</dbReference>
<evidence type="ECO:0000256" key="4">
    <source>
        <dbReference type="ARBA" id="ARBA00022519"/>
    </source>
</evidence>
<dbReference type="InterPro" id="IPR014032">
    <property type="entry name" value="Peptidase_A24A_bac"/>
</dbReference>
<feature type="domain" description="Prepilin peptidase A24 N-terminal" evidence="12">
    <location>
        <begin position="20"/>
        <end position="126"/>
    </location>
</feature>
<comment type="catalytic activity">
    <reaction evidence="9">
        <text>Typically cleaves a -Gly-|-Phe- bond to release an N-terminal, basic peptide of 5-8 residues from type IV prepilin, and then N-methylates the new N-terminal amino group, the methyl donor being S-adenosyl-L-methionine.</text>
        <dbReference type="EC" id="3.4.23.43"/>
    </reaction>
</comment>
<evidence type="ECO:0000256" key="7">
    <source>
        <dbReference type="ARBA" id="ARBA00023136"/>
    </source>
</evidence>
<comment type="similarity">
    <text evidence="2 8">Belongs to the peptidase A24 family.</text>
</comment>
<dbReference type="InterPro" id="IPR010627">
    <property type="entry name" value="Prepilin_pept_A24_N"/>
</dbReference>
<proteinExistence type="inferred from homology"/>
<dbReference type="PANTHER" id="PTHR30487:SF0">
    <property type="entry name" value="PREPILIN LEADER PEPTIDASE_N-METHYLTRANSFERASE-RELATED"/>
    <property type="match status" value="1"/>
</dbReference>
<comment type="function">
    <text evidence="9">Plays an essential role in type IV pili and type II pseudopili formation by proteolytically removing the leader sequence from substrate proteins and subsequently monomethylating the alpha-amino group of the newly exposed N-terminal phenylalanine.</text>
</comment>
<evidence type="ECO:0000256" key="3">
    <source>
        <dbReference type="ARBA" id="ARBA00022475"/>
    </source>
</evidence>
<feature type="transmembrane region" description="Helical" evidence="10">
    <location>
        <begin position="12"/>
        <end position="36"/>
    </location>
</feature>
<feature type="transmembrane region" description="Helical" evidence="10">
    <location>
        <begin position="259"/>
        <end position="282"/>
    </location>
</feature>
<evidence type="ECO:0000256" key="5">
    <source>
        <dbReference type="ARBA" id="ARBA00022692"/>
    </source>
</evidence>
<dbReference type="RefSeq" id="WP_321553740.1">
    <property type="nucleotide sequence ID" value="NZ_JAXIVU010000011.1"/>
</dbReference>
<dbReference type="Proteomes" id="UP001294570">
    <property type="component" value="Unassembled WGS sequence"/>
</dbReference>
<keyword evidence="6 10" id="KW-1133">Transmembrane helix</keyword>
<feature type="transmembrane region" description="Helical" evidence="10">
    <location>
        <begin position="216"/>
        <end position="247"/>
    </location>
</feature>
<dbReference type="PANTHER" id="PTHR30487">
    <property type="entry name" value="TYPE 4 PREPILIN-LIKE PROTEINS LEADER PEPTIDE-PROCESSING ENZYME"/>
    <property type="match status" value="1"/>
</dbReference>
<comment type="caution">
    <text evidence="13">The sequence shown here is derived from an EMBL/GenBank/DDBJ whole genome shotgun (WGS) entry which is preliminary data.</text>
</comment>
<keyword evidence="9" id="KW-0511">Multifunctional enzyme</keyword>
<organism evidence="13 14">
    <name type="scientific">Denitrificimonas halotolerans</name>
    <dbReference type="NCBI Taxonomy" id="3098930"/>
    <lineage>
        <taxon>Bacteria</taxon>
        <taxon>Pseudomonadati</taxon>
        <taxon>Pseudomonadota</taxon>
        <taxon>Gammaproteobacteria</taxon>
        <taxon>Pseudomonadales</taxon>
        <taxon>Pseudomonadaceae</taxon>
        <taxon>Denitrificimonas</taxon>
    </lineage>
</organism>
<sequence>MWVIELWRSDAGIFVLSVGLLGLIVGSFINVVVYRLPKMLMQDWRQQAREILQLPAETDSTPYNLARPNSSCPNCGHQLKFWEKIPLLSWLYLRARCSACRAPISWRYPLVEVACGLLSALIAWRYGVSLAGGAMLLCTWSLLTMSLIDAQQQIVPDVIVLPMLWLGLILNSFGVFVSLPEAFWGAVIGYMSLWTVFWLFKWITGREGMGYGDFKLLAMLGAWGGWQVLPGTILVSSALGSIVGVLILRWQGNHYSQPIAFAPFIAIAGFIVLLWGNGMLFIKIA</sequence>
<keyword evidence="5 9" id="KW-0812">Transmembrane</keyword>
<keyword evidence="7 10" id="KW-0472">Membrane</keyword>
<evidence type="ECO:0000256" key="9">
    <source>
        <dbReference type="RuleBase" id="RU003794"/>
    </source>
</evidence>